<gene>
    <name evidence="1" type="ORF">MAG551_02654</name>
</gene>
<accession>A0A941W653</accession>
<sequence>MSISLSNTTKKTIQNRLKLKRFNEILGREYQDITPKSDVNREKAKIFSGRFRGSVRLSKGLYYTAREFKEWADKVKRIKMP</sequence>
<comment type="caution">
    <text evidence="1">The sequence shown here is derived from an EMBL/GenBank/DDBJ whole genome shotgun (WGS) entry which is preliminary data.</text>
</comment>
<proteinExistence type="predicted"/>
<protein>
    <submittedName>
        <fullName evidence="1">Uncharacterized protein</fullName>
    </submittedName>
</protein>
<reference evidence="1" key="1">
    <citation type="journal article" date="2021" name="ISME J.">
        <title>Fine-scale metabolic discontinuity in a stratified prokaryote microbiome of a Red Sea deep halocline.</title>
        <authorList>
            <person name="Michoud G."/>
            <person name="Ngugi D.K."/>
            <person name="Barozzi A."/>
            <person name="Merlino G."/>
            <person name="Calleja M.L."/>
            <person name="Delgado-Huertas A."/>
            <person name="Moran X.A.G."/>
            <person name="Daffonchio D."/>
        </authorList>
    </citation>
    <scope>NUCLEOTIDE SEQUENCE</scope>
    <source>
        <strain evidence="1">SuakinDeep_MAG55_1</strain>
    </source>
</reference>
<dbReference type="EMBL" id="JAANXD010000100">
    <property type="protein sequence ID" value="MBS1259581.1"/>
    <property type="molecule type" value="Genomic_DNA"/>
</dbReference>
<name>A0A941W653_9BACT</name>
<evidence type="ECO:0000313" key="2">
    <source>
        <dbReference type="Proteomes" id="UP000722750"/>
    </source>
</evidence>
<organism evidence="1 2">
    <name type="scientific">Candidatus Scalindua arabica</name>
    <dbReference type="NCBI Taxonomy" id="1127984"/>
    <lineage>
        <taxon>Bacteria</taxon>
        <taxon>Pseudomonadati</taxon>
        <taxon>Planctomycetota</taxon>
        <taxon>Candidatus Brocadiia</taxon>
        <taxon>Candidatus Brocadiales</taxon>
        <taxon>Candidatus Scalinduaceae</taxon>
        <taxon>Candidatus Scalindua</taxon>
    </lineage>
</organism>
<dbReference type="Proteomes" id="UP000722750">
    <property type="component" value="Unassembled WGS sequence"/>
</dbReference>
<dbReference type="AlphaFoldDB" id="A0A941W653"/>
<evidence type="ECO:0000313" key="1">
    <source>
        <dbReference type="EMBL" id="MBS1259581.1"/>
    </source>
</evidence>